<comment type="caution">
    <text evidence="2">The sequence shown here is derived from an EMBL/GenBank/DDBJ whole genome shotgun (WGS) entry which is preliminary data.</text>
</comment>
<dbReference type="AlphaFoldDB" id="A0A926NVX5"/>
<dbReference type="Proteomes" id="UP000619078">
    <property type="component" value="Unassembled WGS sequence"/>
</dbReference>
<name>A0A926NVX5_9SPHI</name>
<gene>
    <name evidence="2" type="ORF">IDJ76_18100</name>
</gene>
<keyword evidence="3" id="KW-1185">Reference proteome</keyword>
<evidence type="ECO:0000259" key="1">
    <source>
        <dbReference type="Pfam" id="PF01370"/>
    </source>
</evidence>
<sequence length="329" mass="36424">MKIFITGVTGYIGQKLAMQLADDGHTIHALVRDEEKGKTLLNHPNIFLFQGDVLNTGSLLNAMKNCRQVYHLAALASVWHKNPERFNEINVTGLQNVLDACLQSGIADVLFTSTAGVVGDSKDGNPVGELTNLNPKLETLYEQSKVAAENLLKTYIPKGIRGVIVNPSRVYGPGLLTESNGFTRLIKMYINGNWKIKPCNGKSIGNYVYIDDTIKGLIAAMQKAKPGERYLLGGINATYNEFFSLVDELTGVNRKMHNVPLPVMLLLSRIQLIIAGLFGKQPMITPPFVRKYNKHWIVSSQKAEQELGYTITPLREGVSKTLDWLNQLA</sequence>
<dbReference type="InterPro" id="IPR051783">
    <property type="entry name" value="NAD(P)-dependent_oxidoreduct"/>
</dbReference>
<dbReference type="InterPro" id="IPR001509">
    <property type="entry name" value="Epimerase_deHydtase"/>
</dbReference>
<evidence type="ECO:0000313" key="2">
    <source>
        <dbReference type="EMBL" id="MBD1395025.1"/>
    </source>
</evidence>
<accession>A0A926NVX5</accession>
<dbReference type="PANTHER" id="PTHR48079">
    <property type="entry name" value="PROTEIN YEEZ"/>
    <property type="match status" value="1"/>
</dbReference>
<feature type="domain" description="NAD-dependent epimerase/dehydratase" evidence="1">
    <location>
        <begin position="3"/>
        <end position="233"/>
    </location>
</feature>
<dbReference type="InterPro" id="IPR036291">
    <property type="entry name" value="NAD(P)-bd_dom_sf"/>
</dbReference>
<protein>
    <submittedName>
        <fullName evidence="2">NAD-dependent epimerase/dehydratase family protein</fullName>
    </submittedName>
</protein>
<dbReference type="SUPFAM" id="SSF51735">
    <property type="entry name" value="NAD(P)-binding Rossmann-fold domains"/>
    <property type="match status" value="1"/>
</dbReference>
<dbReference type="EMBL" id="JACWMX010000009">
    <property type="protein sequence ID" value="MBD1395025.1"/>
    <property type="molecule type" value="Genomic_DNA"/>
</dbReference>
<dbReference type="GO" id="GO:0004029">
    <property type="term" value="F:aldehyde dehydrogenase (NAD+) activity"/>
    <property type="evidence" value="ECO:0007669"/>
    <property type="project" value="TreeGrafter"/>
</dbReference>
<dbReference type="Gene3D" id="3.40.50.720">
    <property type="entry name" value="NAD(P)-binding Rossmann-like Domain"/>
    <property type="match status" value="1"/>
</dbReference>
<evidence type="ECO:0000313" key="3">
    <source>
        <dbReference type="Proteomes" id="UP000619078"/>
    </source>
</evidence>
<proteinExistence type="predicted"/>
<reference evidence="2" key="1">
    <citation type="submission" date="2020-09" db="EMBL/GenBank/DDBJ databases">
        <title>Novel species of Mucilaginibacter isolated from a glacier on the Tibetan Plateau.</title>
        <authorList>
            <person name="Liu Q."/>
            <person name="Xin Y.-H."/>
        </authorList>
    </citation>
    <scope>NUCLEOTIDE SEQUENCE</scope>
    <source>
        <strain evidence="2">ZB1P21</strain>
    </source>
</reference>
<dbReference type="Pfam" id="PF01370">
    <property type="entry name" value="Epimerase"/>
    <property type="match status" value="1"/>
</dbReference>
<dbReference type="PANTHER" id="PTHR48079:SF6">
    <property type="entry name" value="NAD(P)-BINDING DOMAIN-CONTAINING PROTEIN-RELATED"/>
    <property type="match status" value="1"/>
</dbReference>
<dbReference type="GO" id="GO:0005737">
    <property type="term" value="C:cytoplasm"/>
    <property type="evidence" value="ECO:0007669"/>
    <property type="project" value="TreeGrafter"/>
</dbReference>
<dbReference type="RefSeq" id="WP_191165247.1">
    <property type="nucleotide sequence ID" value="NZ_JACWMX010000009.1"/>
</dbReference>
<organism evidence="2 3">
    <name type="scientific">Mucilaginibacter glaciei</name>
    <dbReference type="NCBI Taxonomy" id="2772109"/>
    <lineage>
        <taxon>Bacteria</taxon>
        <taxon>Pseudomonadati</taxon>
        <taxon>Bacteroidota</taxon>
        <taxon>Sphingobacteriia</taxon>
        <taxon>Sphingobacteriales</taxon>
        <taxon>Sphingobacteriaceae</taxon>
        <taxon>Mucilaginibacter</taxon>
    </lineage>
</organism>